<dbReference type="EMBL" id="NXIG01000014">
    <property type="protein sequence ID" value="RXI29123.1"/>
    <property type="molecule type" value="Genomic_DNA"/>
</dbReference>
<proteinExistence type="predicted"/>
<keyword evidence="3 5" id="KW-1133">Transmembrane helix</keyword>
<accession>A0A347UA95</accession>
<evidence type="ECO:0000256" key="4">
    <source>
        <dbReference type="ARBA" id="ARBA00023136"/>
    </source>
</evidence>
<dbReference type="EMBL" id="CP032097">
    <property type="protein sequence ID" value="AXX95773.1"/>
    <property type="molecule type" value="Genomic_DNA"/>
</dbReference>
<evidence type="ECO:0000313" key="7">
    <source>
        <dbReference type="EMBL" id="AXX95773.1"/>
    </source>
</evidence>
<name>A0A347UA95_9BACT</name>
<comment type="subcellular location">
    <subcellularLocation>
        <location evidence="1">Membrane</location>
    </subcellularLocation>
</comment>
<dbReference type="Pfam" id="PF04116">
    <property type="entry name" value="FA_hydroxylase"/>
    <property type="match status" value="1"/>
</dbReference>
<evidence type="ECO:0000256" key="3">
    <source>
        <dbReference type="ARBA" id="ARBA00022989"/>
    </source>
</evidence>
<keyword evidence="4 5" id="KW-0472">Membrane</keyword>
<reference evidence="7 9" key="2">
    <citation type="submission" date="2018-08" db="EMBL/GenBank/DDBJ databases">
        <title>Complete genome of the Arcobacter ellisii type strain LMG 26155.</title>
        <authorList>
            <person name="Miller W.G."/>
            <person name="Yee E."/>
            <person name="Bono J.L."/>
        </authorList>
    </citation>
    <scope>NUCLEOTIDE SEQUENCE [LARGE SCALE GENOMIC DNA]</scope>
    <source>
        <strain evidence="7 9">LMG 26155</strain>
    </source>
</reference>
<feature type="transmembrane region" description="Helical" evidence="5">
    <location>
        <begin position="163"/>
        <end position="184"/>
    </location>
</feature>
<keyword evidence="9" id="KW-1185">Reference proteome</keyword>
<feature type="transmembrane region" description="Helical" evidence="5">
    <location>
        <begin position="106"/>
        <end position="126"/>
    </location>
</feature>
<evidence type="ECO:0000256" key="1">
    <source>
        <dbReference type="ARBA" id="ARBA00004370"/>
    </source>
</evidence>
<feature type="domain" description="Fatty acid hydroxylase" evidence="6">
    <location>
        <begin position="113"/>
        <end position="259"/>
    </location>
</feature>
<organism evidence="8 10">
    <name type="scientific">Arcobacter ellisii</name>
    <dbReference type="NCBI Taxonomy" id="913109"/>
    <lineage>
        <taxon>Bacteria</taxon>
        <taxon>Pseudomonadati</taxon>
        <taxon>Campylobacterota</taxon>
        <taxon>Epsilonproteobacteria</taxon>
        <taxon>Campylobacterales</taxon>
        <taxon>Arcobacteraceae</taxon>
        <taxon>Arcobacter</taxon>
    </lineage>
</organism>
<evidence type="ECO:0000256" key="5">
    <source>
        <dbReference type="SAM" id="Phobius"/>
    </source>
</evidence>
<evidence type="ECO:0000259" key="6">
    <source>
        <dbReference type="Pfam" id="PF04116"/>
    </source>
</evidence>
<dbReference type="GO" id="GO:0008610">
    <property type="term" value="P:lipid biosynthetic process"/>
    <property type="evidence" value="ECO:0007669"/>
    <property type="project" value="InterPro"/>
</dbReference>
<reference evidence="8 10" key="1">
    <citation type="submission" date="2017-09" db="EMBL/GenBank/DDBJ databases">
        <title>Genomics of the genus Arcobacter.</title>
        <authorList>
            <person name="Perez-Cataluna A."/>
            <person name="Figueras M.J."/>
            <person name="Salas-Masso N."/>
        </authorList>
    </citation>
    <scope>NUCLEOTIDE SEQUENCE [LARGE SCALE GENOMIC DNA]</scope>
    <source>
        <strain evidence="8 10">CECT 7837</strain>
    </source>
</reference>
<protein>
    <submittedName>
        <fullName evidence="7">Fatty acid hydroxylase superfamily protein</fullName>
    </submittedName>
    <submittedName>
        <fullName evidence="8">Sterol desaturase</fullName>
    </submittedName>
</protein>
<dbReference type="Proteomes" id="UP000262582">
    <property type="component" value="Chromosome"/>
</dbReference>
<dbReference type="AlphaFoldDB" id="A0A347UA95"/>
<dbReference type="PANTHER" id="PTHR11863">
    <property type="entry name" value="STEROL DESATURASE"/>
    <property type="match status" value="1"/>
</dbReference>
<dbReference type="Proteomes" id="UP000290588">
    <property type="component" value="Unassembled WGS sequence"/>
</dbReference>
<sequence length="320" mass="38208">MDELLALDYLTNPSKRLYWLYILSSIFLAIIYFYVTKKNSRVITSSKLWLHPSAKLDYYYVFLSYFINMVLLIPFIISAKSVALFVNKELYLYFDYYENEFFSYNQIVLMYTICVFIVSDFTRYWLHRFLHTIPFLWEFHKVHHSAKVLTPVTFYRVHPVENFLFGLRYSLSIGLVTGVFIYLFGAKIDIYMVLGVNVFLFIFSLFGSNLRHSHVPFSFGKFIEKWLLSPKQHQIHHDKKHFNKNYGGYIAIWDRVFGSLCLSNEVKIMKFGLRKEQMKDYLSLKDLILRPFYNLLKKGGFSEKFKFINFGIFSIFKSKC</sequence>
<feature type="transmembrane region" description="Helical" evidence="5">
    <location>
        <begin position="17"/>
        <end position="35"/>
    </location>
</feature>
<evidence type="ECO:0000313" key="10">
    <source>
        <dbReference type="Proteomes" id="UP000290588"/>
    </source>
</evidence>
<dbReference type="GO" id="GO:0016491">
    <property type="term" value="F:oxidoreductase activity"/>
    <property type="evidence" value="ECO:0007669"/>
    <property type="project" value="InterPro"/>
</dbReference>
<dbReference type="KEGG" id="aell:AELL_2132"/>
<evidence type="ECO:0000256" key="2">
    <source>
        <dbReference type="ARBA" id="ARBA00022692"/>
    </source>
</evidence>
<dbReference type="InterPro" id="IPR006694">
    <property type="entry name" value="Fatty_acid_hydroxylase"/>
</dbReference>
<dbReference type="GO" id="GO:0016020">
    <property type="term" value="C:membrane"/>
    <property type="evidence" value="ECO:0007669"/>
    <property type="project" value="UniProtKB-SubCell"/>
</dbReference>
<feature type="transmembrane region" description="Helical" evidence="5">
    <location>
        <begin position="56"/>
        <end position="86"/>
    </location>
</feature>
<dbReference type="InterPro" id="IPR050307">
    <property type="entry name" value="Sterol_Desaturase_Related"/>
</dbReference>
<dbReference type="GO" id="GO:0005506">
    <property type="term" value="F:iron ion binding"/>
    <property type="evidence" value="ECO:0007669"/>
    <property type="project" value="InterPro"/>
</dbReference>
<evidence type="ECO:0000313" key="9">
    <source>
        <dbReference type="Proteomes" id="UP000262582"/>
    </source>
</evidence>
<feature type="transmembrane region" description="Helical" evidence="5">
    <location>
        <begin position="190"/>
        <end position="210"/>
    </location>
</feature>
<gene>
    <name evidence="7" type="ORF">AELL_2132</name>
    <name evidence="8" type="ORF">CP962_12115</name>
</gene>
<dbReference type="OrthoDB" id="5291790at2"/>
<evidence type="ECO:0000313" key="8">
    <source>
        <dbReference type="EMBL" id="RXI29123.1"/>
    </source>
</evidence>
<keyword evidence="2 5" id="KW-0812">Transmembrane</keyword>
<dbReference type="RefSeq" id="WP_118917937.1">
    <property type="nucleotide sequence ID" value="NZ_CP032097.1"/>
</dbReference>